<gene>
    <name evidence="1" type="primary">psbM</name>
</gene>
<proteinExistence type="predicted"/>
<protein>
    <submittedName>
        <fullName evidence="1">Photosystem II protein M</fullName>
    </submittedName>
</protein>
<name>A0A8K1V9E0_9MYRT</name>
<keyword evidence="1" id="KW-0934">Plastid</keyword>
<organism evidence="1">
    <name type="scientific">Epilobium palustre</name>
    <dbReference type="NCBI Taxonomy" id="669682"/>
    <lineage>
        <taxon>Eukaryota</taxon>
        <taxon>Viridiplantae</taxon>
        <taxon>Streptophyta</taxon>
        <taxon>Embryophyta</taxon>
        <taxon>Tracheophyta</taxon>
        <taxon>Spermatophyta</taxon>
        <taxon>Magnoliopsida</taxon>
        <taxon>eudicotyledons</taxon>
        <taxon>Gunneridae</taxon>
        <taxon>Pentapetalae</taxon>
        <taxon>rosids</taxon>
        <taxon>malvids</taxon>
        <taxon>Myrtales</taxon>
        <taxon>Onagraceae</taxon>
        <taxon>Onagroideae</taxon>
        <taxon>Epilobieae</taxon>
        <taxon>Epilobium</taxon>
    </lineage>
</organism>
<dbReference type="EMBL" id="MT798544">
    <property type="protein sequence ID" value="UEE83387.1"/>
    <property type="molecule type" value="Genomic_DNA"/>
</dbReference>
<geneLocation type="chloroplast" evidence="1"/>
<keyword evidence="1" id="KW-0150">Chloroplast</keyword>
<evidence type="ECO:0000313" key="1">
    <source>
        <dbReference type="EMBL" id="UEE83387.1"/>
    </source>
</evidence>
<accession>A0A8K1V9E0</accession>
<reference evidence="1" key="1">
    <citation type="submission" date="2020-07" db="EMBL/GenBank/DDBJ databases">
        <title>DNAmark Project.</title>
        <authorList>
            <person name="Langkjaer E."/>
        </authorList>
    </citation>
    <scope>NUCLEOTIDE SEQUENCE</scope>
    <source>
        <strain evidence="1">DM467</strain>
    </source>
</reference>
<sequence length="36" mass="4318">MRDYGSKYSSIYCYCTFYSSSYCVFTYNIRKNSQST</sequence>
<dbReference type="AlphaFoldDB" id="A0A8K1V9E0"/>